<feature type="domain" description="Protein kinase" evidence="2">
    <location>
        <begin position="1"/>
        <end position="353"/>
    </location>
</feature>
<evidence type="ECO:0000313" key="3">
    <source>
        <dbReference type="EMBL" id="KAF1956740.1"/>
    </source>
</evidence>
<dbReference type="PANTHER" id="PTHR24361">
    <property type="entry name" value="MITOGEN-ACTIVATED KINASE KINASE KINASE"/>
    <property type="match status" value="1"/>
</dbReference>
<evidence type="ECO:0000313" key="4">
    <source>
        <dbReference type="Proteomes" id="UP000800035"/>
    </source>
</evidence>
<dbReference type="EMBL" id="ML976991">
    <property type="protein sequence ID" value="KAF1956740.1"/>
    <property type="molecule type" value="Genomic_DNA"/>
</dbReference>
<evidence type="ECO:0000259" key="2">
    <source>
        <dbReference type="PROSITE" id="PS50011"/>
    </source>
</evidence>
<keyword evidence="4" id="KW-1185">Reference proteome</keyword>
<dbReference type="PROSITE" id="PS50011">
    <property type="entry name" value="PROTEIN_KINASE_DOM"/>
    <property type="match status" value="1"/>
</dbReference>
<dbReference type="SUPFAM" id="SSF56112">
    <property type="entry name" value="Protein kinase-like (PK-like)"/>
    <property type="match status" value="1"/>
</dbReference>
<dbReference type="Gene3D" id="1.10.510.10">
    <property type="entry name" value="Transferase(Phosphotransferase) domain 1"/>
    <property type="match status" value="1"/>
</dbReference>
<dbReference type="GO" id="GO:0005524">
    <property type="term" value="F:ATP binding"/>
    <property type="evidence" value="ECO:0007669"/>
    <property type="project" value="InterPro"/>
</dbReference>
<feature type="region of interest" description="Disordered" evidence="1">
    <location>
        <begin position="1"/>
        <end position="35"/>
    </location>
</feature>
<dbReference type="InterPro" id="IPR000719">
    <property type="entry name" value="Prot_kinase_dom"/>
</dbReference>
<dbReference type="PROSITE" id="PS00108">
    <property type="entry name" value="PROTEIN_KINASE_ST"/>
    <property type="match status" value="1"/>
</dbReference>
<dbReference type="GO" id="GO:0005737">
    <property type="term" value="C:cytoplasm"/>
    <property type="evidence" value="ECO:0007669"/>
    <property type="project" value="TreeGrafter"/>
</dbReference>
<sequence length="373" mass="42694">MVKHVASSDPQGHPAPQTKRAKTTASHPASRWNSRDWKKKKDLNNYVALMESKLNAKDLVVKKVIRISSRDGPKRIPFEIRVLKSLPDCNRLAKHIFYEPSSPDYDHGTAIFPHFPLGDVVDWRKNNFVNKREKPVPEAYIWRMFVQIAQAIAFIQNEIGPRRDTRTPLIHRDIKPRNILVAENGSTYPSFKLIDFGLATKYSLGKARRPSRCGTFEWQPPENPFINRKAADVWALGACVHYVALGKAPLGDVDQYTNERIGMDGLHPRSAQEYSTPRRYYAANVPREVTPIDLSERQQQRRGMVSDKDGELQYNHQYGTELSKWMRQCLRTTPSARPTVEKLVNNMVPEAYTRLKVFGGQTALIDMEVKFGP</sequence>
<gene>
    <name evidence="3" type="ORF">CC80DRAFT_64626</name>
</gene>
<protein>
    <submittedName>
        <fullName evidence="3">Serine/threonine protein kinase-like protein</fullName>
    </submittedName>
</protein>
<dbReference type="InterPro" id="IPR053235">
    <property type="entry name" value="Ser_Thr_kinase"/>
</dbReference>
<dbReference type="AlphaFoldDB" id="A0A6A5TXE3"/>
<proteinExistence type="predicted"/>
<dbReference type="Pfam" id="PF00069">
    <property type="entry name" value="Pkinase"/>
    <property type="match status" value="1"/>
</dbReference>
<organism evidence="3 4">
    <name type="scientific">Byssothecium circinans</name>
    <dbReference type="NCBI Taxonomy" id="147558"/>
    <lineage>
        <taxon>Eukaryota</taxon>
        <taxon>Fungi</taxon>
        <taxon>Dikarya</taxon>
        <taxon>Ascomycota</taxon>
        <taxon>Pezizomycotina</taxon>
        <taxon>Dothideomycetes</taxon>
        <taxon>Pleosporomycetidae</taxon>
        <taxon>Pleosporales</taxon>
        <taxon>Massarineae</taxon>
        <taxon>Massarinaceae</taxon>
        <taxon>Byssothecium</taxon>
    </lineage>
</organism>
<dbReference type="OrthoDB" id="310217at2759"/>
<reference evidence="3" key="1">
    <citation type="journal article" date="2020" name="Stud. Mycol.">
        <title>101 Dothideomycetes genomes: a test case for predicting lifestyles and emergence of pathogens.</title>
        <authorList>
            <person name="Haridas S."/>
            <person name="Albert R."/>
            <person name="Binder M."/>
            <person name="Bloem J."/>
            <person name="Labutti K."/>
            <person name="Salamov A."/>
            <person name="Andreopoulos B."/>
            <person name="Baker S."/>
            <person name="Barry K."/>
            <person name="Bills G."/>
            <person name="Bluhm B."/>
            <person name="Cannon C."/>
            <person name="Castanera R."/>
            <person name="Culley D."/>
            <person name="Daum C."/>
            <person name="Ezra D."/>
            <person name="Gonzalez J."/>
            <person name="Henrissat B."/>
            <person name="Kuo A."/>
            <person name="Liang C."/>
            <person name="Lipzen A."/>
            <person name="Lutzoni F."/>
            <person name="Magnuson J."/>
            <person name="Mondo S."/>
            <person name="Nolan M."/>
            <person name="Ohm R."/>
            <person name="Pangilinan J."/>
            <person name="Park H.-J."/>
            <person name="Ramirez L."/>
            <person name="Alfaro M."/>
            <person name="Sun H."/>
            <person name="Tritt A."/>
            <person name="Yoshinaga Y."/>
            <person name="Zwiers L.-H."/>
            <person name="Turgeon B."/>
            <person name="Goodwin S."/>
            <person name="Spatafora J."/>
            <person name="Crous P."/>
            <person name="Grigoriev I."/>
        </authorList>
    </citation>
    <scope>NUCLEOTIDE SEQUENCE</scope>
    <source>
        <strain evidence="3">CBS 675.92</strain>
    </source>
</reference>
<keyword evidence="3" id="KW-0723">Serine/threonine-protein kinase</keyword>
<dbReference type="InterPro" id="IPR011009">
    <property type="entry name" value="Kinase-like_dom_sf"/>
</dbReference>
<evidence type="ECO:0000256" key="1">
    <source>
        <dbReference type="SAM" id="MobiDB-lite"/>
    </source>
</evidence>
<accession>A0A6A5TXE3</accession>
<name>A0A6A5TXE3_9PLEO</name>
<dbReference type="CDD" id="cd00180">
    <property type="entry name" value="PKc"/>
    <property type="match status" value="1"/>
</dbReference>
<keyword evidence="3" id="KW-0808">Transferase</keyword>
<dbReference type="SMART" id="SM00220">
    <property type="entry name" value="S_TKc"/>
    <property type="match status" value="1"/>
</dbReference>
<dbReference type="InterPro" id="IPR008271">
    <property type="entry name" value="Ser/Thr_kinase_AS"/>
</dbReference>
<keyword evidence="3" id="KW-0418">Kinase</keyword>
<dbReference type="GO" id="GO:0004674">
    <property type="term" value="F:protein serine/threonine kinase activity"/>
    <property type="evidence" value="ECO:0007669"/>
    <property type="project" value="UniProtKB-KW"/>
</dbReference>
<dbReference type="Proteomes" id="UP000800035">
    <property type="component" value="Unassembled WGS sequence"/>
</dbReference>